<gene>
    <name evidence="4" type="ORF">IFM89_018539</name>
</gene>
<dbReference type="EMBL" id="JADFTS010000005">
    <property type="protein sequence ID" value="KAF9605812.1"/>
    <property type="molecule type" value="Genomic_DNA"/>
</dbReference>
<feature type="coiled-coil region" evidence="3">
    <location>
        <begin position="63"/>
        <end position="90"/>
    </location>
</feature>
<keyword evidence="5" id="KW-1185">Reference proteome</keyword>
<keyword evidence="1" id="KW-0547">Nucleotide-binding</keyword>
<dbReference type="FunFam" id="3.90.640.10:FF:000003">
    <property type="entry name" value="Molecular chaperone DnaK"/>
    <property type="match status" value="1"/>
</dbReference>
<dbReference type="Gene3D" id="3.30.420.40">
    <property type="match status" value="1"/>
</dbReference>
<dbReference type="PANTHER" id="PTHR19375">
    <property type="entry name" value="HEAT SHOCK PROTEIN 70KDA"/>
    <property type="match status" value="1"/>
</dbReference>
<dbReference type="AlphaFoldDB" id="A0A835LUU9"/>
<comment type="caution">
    <text evidence="4">The sequence shown here is derived from an EMBL/GenBank/DDBJ whole genome shotgun (WGS) entry which is preliminary data.</text>
</comment>
<dbReference type="Pfam" id="PF00012">
    <property type="entry name" value="HSP70"/>
    <property type="match status" value="3"/>
</dbReference>
<evidence type="ECO:0000256" key="1">
    <source>
        <dbReference type="ARBA" id="ARBA00022741"/>
    </source>
</evidence>
<dbReference type="Gene3D" id="3.90.640.10">
    <property type="entry name" value="Actin, Chain A, domain 4"/>
    <property type="match status" value="1"/>
</dbReference>
<dbReference type="Proteomes" id="UP000631114">
    <property type="component" value="Unassembled WGS sequence"/>
</dbReference>
<protein>
    <recommendedName>
        <fullName evidence="6">Heat shock protein 70</fullName>
    </recommendedName>
</protein>
<feature type="non-terminal residue" evidence="4">
    <location>
        <position position="1"/>
    </location>
</feature>
<dbReference type="SUPFAM" id="SSF53067">
    <property type="entry name" value="Actin-like ATPase domain"/>
    <property type="match status" value="1"/>
</dbReference>
<sequence length="207" mass="22824">LEVGDGVFEVLSTSGDTHLGGDDFDKVFTTTFRPILSLSLSAHTHFAFKNLALNFKRDEGIDLLKDKQALQRLTEAAEKAKIELSSLTQTNIRISLNFPVYIFITATADGPKHIDTSLTRAKFEELCSDLHDSYSGVSDFMYGICNTYKSSTLLEADVGLYCRLKTPVDSALKDAKLSFKDIDEVILVGGSIRIPALQELVKKIIGK</sequence>
<reference evidence="4 5" key="1">
    <citation type="submission" date="2020-10" db="EMBL/GenBank/DDBJ databases">
        <title>The Coptis chinensis genome and diversification of protoberbering-type alkaloids.</title>
        <authorList>
            <person name="Wang B."/>
            <person name="Shu S."/>
            <person name="Song C."/>
            <person name="Liu Y."/>
        </authorList>
    </citation>
    <scope>NUCLEOTIDE SEQUENCE [LARGE SCALE GENOMIC DNA]</scope>
    <source>
        <strain evidence="4">HL-2020</strain>
        <tissue evidence="4">Leaf</tissue>
    </source>
</reference>
<dbReference type="GO" id="GO:0005524">
    <property type="term" value="F:ATP binding"/>
    <property type="evidence" value="ECO:0007669"/>
    <property type="project" value="UniProtKB-KW"/>
</dbReference>
<keyword evidence="3" id="KW-0175">Coiled coil</keyword>
<dbReference type="InterPro" id="IPR043129">
    <property type="entry name" value="ATPase_NBD"/>
</dbReference>
<evidence type="ECO:0000313" key="5">
    <source>
        <dbReference type="Proteomes" id="UP000631114"/>
    </source>
</evidence>
<keyword evidence="2" id="KW-0067">ATP-binding</keyword>
<evidence type="ECO:0000256" key="2">
    <source>
        <dbReference type="ARBA" id="ARBA00022840"/>
    </source>
</evidence>
<name>A0A835LUU9_9MAGN</name>
<evidence type="ECO:0008006" key="6">
    <source>
        <dbReference type="Google" id="ProtNLM"/>
    </source>
</evidence>
<evidence type="ECO:0000256" key="3">
    <source>
        <dbReference type="SAM" id="Coils"/>
    </source>
</evidence>
<organism evidence="4 5">
    <name type="scientific">Coptis chinensis</name>
    <dbReference type="NCBI Taxonomy" id="261450"/>
    <lineage>
        <taxon>Eukaryota</taxon>
        <taxon>Viridiplantae</taxon>
        <taxon>Streptophyta</taxon>
        <taxon>Embryophyta</taxon>
        <taxon>Tracheophyta</taxon>
        <taxon>Spermatophyta</taxon>
        <taxon>Magnoliopsida</taxon>
        <taxon>Ranunculales</taxon>
        <taxon>Ranunculaceae</taxon>
        <taxon>Coptidoideae</taxon>
        <taxon>Coptis</taxon>
    </lineage>
</organism>
<accession>A0A835LUU9</accession>
<dbReference type="GO" id="GO:0140662">
    <property type="term" value="F:ATP-dependent protein folding chaperone"/>
    <property type="evidence" value="ECO:0007669"/>
    <property type="project" value="InterPro"/>
</dbReference>
<evidence type="ECO:0000313" key="4">
    <source>
        <dbReference type="EMBL" id="KAF9605812.1"/>
    </source>
</evidence>
<proteinExistence type="predicted"/>
<dbReference type="InterPro" id="IPR013126">
    <property type="entry name" value="Hsp_70_fam"/>
</dbReference>